<reference evidence="2 3" key="1">
    <citation type="journal article" date="2019" name="Sci. Rep.">
        <title>Orb-weaving spider Araneus ventricosus genome elucidates the spidroin gene catalogue.</title>
        <authorList>
            <person name="Kono N."/>
            <person name="Nakamura H."/>
            <person name="Ohtoshi R."/>
            <person name="Moran D.A.P."/>
            <person name="Shinohara A."/>
            <person name="Yoshida Y."/>
            <person name="Fujiwara M."/>
            <person name="Mori M."/>
            <person name="Tomita M."/>
            <person name="Arakawa K."/>
        </authorList>
    </citation>
    <scope>NUCLEOTIDE SEQUENCE [LARGE SCALE GENOMIC DNA]</scope>
</reference>
<feature type="region of interest" description="Disordered" evidence="1">
    <location>
        <begin position="52"/>
        <end position="80"/>
    </location>
</feature>
<organism evidence="2 3">
    <name type="scientific">Araneus ventricosus</name>
    <name type="common">Orbweaver spider</name>
    <name type="synonym">Epeira ventricosa</name>
    <dbReference type="NCBI Taxonomy" id="182803"/>
    <lineage>
        <taxon>Eukaryota</taxon>
        <taxon>Metazoa</taxon>
        <taxon>Ecdysozoa</taxon>
        <taxon>Arthropoda</taxon>
        <taxon>Chelicerata</taxon>
        <taxon>Arachnida</taxon>
        <taxon>Araneae</taxon>
        <taxon>Araneomorphae</taxon>
        <taxon>Entelegynae</taxon>
        <taxon>Araneoidea</taxon>
        <taxon>Araneidae</taxon>
        <taxon>Araneus</taxon>
    </lineage>
</organism>
<evidence type="ECO:0000256" key="1">
    <source>
        <dbReference type="SAM" id="MobiDB-lite"/>
    </source>
</evidence>
<proteinExistence type="predicted"/>
<comment type="caution">
    <text evidence="2">The sequence shown here is derived from an EMBL/GenBank/DDBJ whole genome shotgun (WGS) entry which is preliminary data.</text>
</comment>
<dbReference type="EMBL" id="BGPR01000002">
    <property type="protein sequence ID" value="GBL72729.1"/>
    <property type="molecule type" value="Genomic_DNA"/>
</dbReference>
<gene>
    <name evidence="2" type="ORF">AVEN_127962_1</name>
</gene>
<protein>
    <submittedName>
        <fullName evidence="2">Uncharacterized protein</fullName>
    </submittedName>
</protein>
<dbReference type="Proteomes" id="UP000499080">
    <property type="component" value="Unassembled WGS sequence"/>
</dbReference>
<dbReference type="AlphaFoldDB" id="A0A4Y2A037"/>
<name>A0A4Y2A037_ARAVE</name>
<feature type="compositionally biased region" description="Low complexity" evidence="1">
    <location>
        <begin position="68"/>
        <end position="80"/>
    </location>
</feature>
<accession>A0A4Y2A037</accession>
<evidence type="ECO:0000313" key="2">
    <source>
        <dbReference type="EMBL" id="GBL72729.1"/>
    </source>
</evidence>
<evidence type="ECO:0000313" key="3">
    <source>
        <dbReference type="Proteomes" id="UP000499080"/>
    </source>
</evidence>
<sequence>MQQIHICCRGTGESRSLVVRSRNRRIPGSKPDSTEDLPYMWDWCTLSLTSRVKSPPPGVEREFRDGVSDQASSSSSDQSS</sequence>
<keyword evidence="3" id="KW-1185">Reference proteome</keyword>